<dbReference type="InterPro" id="IPR001623">
    <property type="entry name" value="DnaJ_domain"/>
</dbReference>
<dbReference type="EMBL" id="MU853764">
    <property type="protein sequence ID" value="KAK3943687.1"/>
    <property type="molecule type" value="Genomic_DNA"/>
</dbReference>
<evidence type="ECO:0008006" key="3">
    <source>
        <dbReference type="Google" id="ProtNLM"/>
    </source>
</evidence>
<gene>
    <name evidence="1" type="ORF">QBC46DRAFT_376813</name>
</gene>
<dbReference type="Gene3D" id="1.10.287.110">
    <property type="entry name" value="DnaJ domain"/>
    <property type="match status" value="1"/>
</dbReference>
<keyword evidence="2" id="KW-1185">Reference proteome</keyword>
<protein>
    <recommendedName>
        <fullName evidence="3">J domain-containing protein</fullName>
    </recommendedName>
</protein>
<dbReference type="InterPro" id="IPR036869">
    <property type="entry name" value="J_dom_sf"/>
</dbReference>
<comment type="caution">
    <text evidence="1">The sequence shown here is derived from an EMBL/GenBank/DDBJ whole genome shotgun (WGS) entry which is preliminary data.</text>
</comment>
<evidence type="ECO:0000313" key="2">
    <source>
        <dbReference type="Proteomes" id="UP001303473"/>
    </source>
</evidence>
<dbReference type="CDD" id="cd06257">
    <property type="entry name" value="DnaJ"/>
    <property type="match status" value="1"/>
</dbReference>
<accession>A0AAN6NDB1</accession>
<dbReference type="AlphaFoldDB" id="A0AAN6NDB1"/>
<sequence length="124" mass="14744">MEYSPFDALGLDPKIHTNNEIKSAFKRAALHCHPDCRQQHWMPLKQWPTMDHLTASLTYLLFNDKANAVRLFSNYPRTFFPNYPSRDPRIYQPIPKRFRQFVSCPECGMVLRKDSQQQHRAKHQ</sequence>
<proteinExistence type="predicted"/>
<evidence type="ECO:0000313" key="1">
    <source>
        <dbReference type="EMBL" id="KAK3943687.1"/>
    </source>
</evidence>
<organism evidence="1 2">
    <name type="scientific">Diplogelasinospora grovesii</name>
    <dbReference type="NCBI Taxonomy" id="303347"/>
    <lineage>
        <taxon>Eukaryota</taxon>
        <taxon>Fungi</taxon>
        <taxon>Dikarya</taxon>
        <taxon>Ascomycota</taxon>
        <taxon>Pezizomycotina</taxon>
        <taxon>Sordariomycetes</taxon>
        <taxon>Sordariomycetidae</taxon>
        <taxon>Sordariales</taxon>
        <taxon>Diplogelasinosporaceae</taxon>
        <taxon>Diplogelasinospora</taxon>
    </lineage>
</organism>
<name>A0AAN6NDB1_9PEZI</name>
<dbReference type="SUPFAM" id="SSF46565">
    <property type="entry name" value="Chaperone J-domain"/>
    <property type="match status" value="1"/>
</dbReference>
<reference evidence="2" key="1">
    <citation type="journal article" date="2023" name="Mol. Phylogenet. Evol.">
        <title>Genome-scale phylogeny and comparative genomics of the fungal order Sordariales.</title>
        <authorList>
            <person name="Hensen N."/>
            <person name="Bonometti L."/>
            <person name="Westerberg I."/>
            <person name="Brannstrom I.O."/>
            <person name="Guillou S."/>
            <person name="Cros-Aarteil S."/>
            <person name="Calhoun S."/>
            <person name="Haridas S."/>
            <person name="Kuo A."/>
            <person name="Mondo S."/>
            <person name="Pangilinan J."/>
            <person name="Riley R."/>
            <person name="LaButti K."/>
            <person name="Andreopoulos B."/>
            <person name="Lipzen A."/>
            <person name="Chen C."/>
            <person name="Yan M."/>
            <person name="Daum C."/>
            <person name="Ng V."/>
            <person name="Clum A."/>
            <person name="Steindorff A."/>
            <person name="Ohm R.A."/>
            <person name="Martin F."/>
            <person name="Silar P."/>
            <person name="Natvig D.O."/>
            <person name="Lalanne C."/>
            <person name="Gautier V."/>
            <person name="Ament-Velasquez S.L."/>
            <person name="Kruys A."/>
            <person name="Hutchinson M.I."/>
            <person name="Powell A.J."/>
            <person name="Barry K."/>
            <person name="Miller A.N."/>
            <person name="Grigoriev I.V."/>
            <person name="Debuchy R."/>
            <person name="Gladieux P."/>
            <person name="Hiltunen Thoren M."/>
            <person name="Johannesson H."/>
        </authorList>
    </citation>
    <scope>NUCLEOTIDE SEQUENCE [LARGE SCALE GENOMIC DNA]</scope>
    <source>
        <strain evidence="2">CBS 340.73</strain>
    </source>
</reference>
<dbReference type="Proteomes" id="UP001303473">
    <property type="component" value="Unassembled WGS sequence"/>
</dbReference>